<feature type="non-terminal residue" evidence="3">
    <location>
        <position position="1"/>
    </location>
</feature>
<organism evidence="3">
    <name type="scientific">Lygus hesperus</name>
    <name type="common">Western plant bug</name>
    <dbReference type="NCBI Taxonomy" id="30085"/>
    <lineage>
        <taxon>Eukaryota</taxon>
        <taxon>Metazoa</taxon>
        <taxon>Ecdysozoa</taxon>
        <taxon>Arthropoda</taxon>
        <taxon>Hexapoda</taxon>
        <taxon>Insecta</taxon>
        <taxon>Pterygota</taxon>
        <taxon>Neoptera</taxon>
        <taxon>Paraneoptera</taxon>
        <taxon>Hemiptera</taxon>
        <taxon>Heteroptera</taxon>
        <taxon>Panheteroptera</taxon>
        <taxon>Cimicomorpha</taxon>
        <taxon>Miridae</taxon>
        <taxon>Mirini</taxon>
        <taxon>Lygus</taxon>
    </lineage>
</organism>
<evidence type="ECO:0000313" key="3">
    <source>
        <dbReference type="EMBL" id="JAG32150.1"/>
    </source>
</evidence>
<feature type="domain" description="Integrase zinc-binding" evidence="2">
    <location>
        <begin position="54"/>
        <end position="108"/>
    </location>
</feature>
<reference evidence="3" key="2">
    <citation type="submission" date="2014-07" db="EMBL/GenBank/DDBJ databases">
        <authorList>
            <person name="Hull J."/>
        </authorList>
    </citation>
    <scope>NUCLEOTIDE SEQUENCE</scope>
</reference>
<dbReference type="GO" id="GO:0003964">
    <property type="term" value="F:RNA-directed DNA polymerase activity"/>
    <property type="evidence" value="ECO:0007669"/>
    <property type="project" value="UniProtKB-EC"/>
</dbReference>
<dbReference type="InterPro" id="IPR041588">
    <property type="entry name" value="Integrase_H2C2"/>
</dbReference>
<dbReference type="EC" id="2.7.7.49" evidence="1"/>
<dbReference type="EMBL" id="GBHO01011454">
    <property type="protein sequence ID" value="JAG32150.1"/>
    <property type="molecule type" value="Transcribed_RNA"/>
</dbReference>
<accession>A0A0A9YRK8</accession>
<proteinExistence type="predicted"/>
<sequence>QNINETQELVTLRNTILSGWPNKYGDVQEPLRKYWSFREELCTHEDLLFKGTKIPPQLRKNVLEDIHRPHKGLQSSVRTAREYVFWPGMEKDLFDFINNCKVCSRYRKDKPEEKILLEDVPKRPWMYVAADLFELKGTHYVVIADSYSGFYEFEEIKSMGTAAVIVLQKMVR</sequence>
<reference evidence="3" key="1">
    <citation type="journal article" date="2014" name="PLoS ONE">
        <title>Transcriptome-Based Identification of ABC Transporters in the Western Tarnished Plant Bug Lygus hesperus.</title>
        <authorList>
            <person name="Hull J.J."/>
            <person name="Chaney K."/>
            <person name="Geib S.M."/>
            <person name="Fabrick J.A."/>
            <person name="Brent C.S."/>
            <person name="Walsh D."/>
            <person name="Lavine L.C."/>
        </authorList>
    </citation>
    <scope>NUCLEOTIDE SEQUENCE</scope>
</reference>
<dbReference type="AlphaFoldDB" id="A0A0A9YRK8"/>
<evidence type="ECO:0000256" key="1">
    <source>
        <dbReference type="ARBA" id="ARBA00012493"/>
    </source>
</evidence>
<protein>
    <recommendedName>
        <fullName evidence="1">RNA-directed DNA polymerase</fullName>
        <ecNumber evidence="1">2.7.7.49</ecNumber>
    </recommendedName>
</protein>
<name>A0A0A9YRK8_LYGHE</name>
<dbReference type="Pfam" id="PF17921">
    <property type="entry name" value="Integrase_H2C2"/>
    <property type="match status" value="1"/>
</dbReference>
<dbReference type="PANTHER" id="PTHR37984:SF8">
    <property type="entry name" value="CCHC-TYPE DOMAIN-CONTAINING PROTEIN"/>
    <property type="match status" value="1"/>
</dbReference>
<evidence type="ECO:0000259" key="2">
    <source>
        <dbReference type="Pfam" id="PF17921"/>
    </source>
</evidence>
<dbReference type="PANTHER" id="PTHR37984">
    <property type="entry name" value="PROTEIN CBG26694"/>
    <property type="match status" value="1"/>
</dbReference>
<gene>
    <name evidence="3" type="primary">K02A2.6_34</name>
    <name evidence="3" type="ORF">CM83_154</name>
</gene>
<dbReference type="FunFam" id="1.10.340.70:FF:000004">
    <property type="entry name" value="Retrovirus-related Pol polyprotein from transposon 297-like Protein"/>
    <property type="match status" value="1"/>
</dbReference>
<dbReference type="InterPro" id="IPR050951">
    <property type="entry name" value="Retrovirus_Pol_polyprotein"/>
</dbReference>
<dbReference type="Gene3D" id="1.10.340.70">
    <property type="match status" value="1"/>
</dbReference>